<evidence type="ECO:0000259" key="2">
    <source>
        <dbReference type="Pfam" id="PF09699"/>
    </source>
</evidence>
<gene>
    <name evidence="3" type="ORF">A2W05_07750</name>
</gene>
<dbReference type="Pfam" id="PF09699">
    <property type="entry name" value="Paired_CXXCH_1"/>
    <property type="match status" value="1"/>
</dbReference>
<evidence type="ECO:0000256" key="1">
    <source>
        <dbReference type="SAM" id="MobiDB-lite"/>
    </source>
</evidence>
<proteinExistence type="predicted"/>
<dbReference type="Gene3D" id="3.90.10.10">
    <property type="entry name" value="Cytochrome C3"/>
    <property type="match status" value="1"/>
</dbReference>
<accession>A0A1F7RPK5</accession>
<evidence type="ECO:0000313" key="3">
    <source>
        <dbReference type="EMBL" id="OGL43250.1"/>
    </source>
</evidence>
<dbReference type="InterPro" id="IPR036280">
    <property type="entry name" value="Multihaem_cyt_sf"/>
</dbReference>
<dbReference type="Proteomes" id="UP000178797">
    <property type="component" value="Unassembled WGS sequence"/>
</dbReference>
<sequence length="153" mass="17704">MKSHVWRPLWVAFGLVAVLLLARSFVVPSDFGVGERGFMYGYHRKSNEDEWKAFKVKYQTKEYCKDCHEERYKANMASKHKIIQCENCHSPAIEHPENPEKLIIDKSRALCIRCHAFLPYASSMRSKIKGINPSEHNPEDECSTCHDPHSPDL</sequence>
<reference evidence="3 4" key="1">
    <citation type="journal article" date="2016" name="Nat. Commun.">
        <title>Thousands of microbial genomes shed light on interconnected biogeochemical processes in an aquifer system.</title>
        <authorList>
            <person name="Anantharaman K."/>
            <person name="Brown C.T."/>
            <person name="Hug L.A."/>
            <person name="Sharon I."/>
            <person name="Castelle C.J."/>
            <person name="Probst A.J."/>
            <person name="Thomas B.C."/>
            <person name="Singh A."/>
            <person name="Wilkins M.J."/>
            <person name="Karaoz U."/>
            <person name="Brodie E.L."/>
            <person name="Williams K.H."/>
            <person name="Hubbard S.S."/>
            <person name="Banfield J.F."/>
        </authorList>
    </citation>
    <scope>NUCLEOTIDE SEQUENCE [LARGE SCALE GENOMIC DNA]</scope>
</reference>
<comment type="caution">
    <text evidence="3">The sequence shown here is derived from an EMBL/GenBank/DDBJ whole genome shotgun (WGS) entry which is preliminary data.</text>
</comment>
<dbReference type="InterPro" id="IPR010177">
    <property type="entry name" value="Paired_CXXCH_1"/>
</dbReference>
<evidence type="ECO:0000313" key="4">
    <source>
        <dbReference type="Proteomes" id="UP000178797"/>
    </source>
</evidence>
<feature type="region of interest" description="Disordered" evidence="1">
    <location>
        <begin position="129"/>
        <end position="153"/>
    </location>
</feature>
<feature type="domain" description="Doubled CXXCH motif" evidence="2">
    <location>
        <begin position="84"/>
        <end position="116"/>
    </location>
</feature>
<name>A0A1F7RPK5_9BACT</name>
<feature type="compositionally biased region" description="Basic and acidic residues" evidence="1">
    <location>
        <begin position="136"/>
        <end position="153"/>
    </location>
</feature>
<protein>
    <submittedName>
        <fullName evidence="3">Cytochrome C</fullName>
    </submittedName>
</protein>
<dbReference type="EMBL" id="MGDE01000234">
    <property type="protein sequence ID" value="OGL43250.1"/>
    <property type="molecule type" value="Genomic_DNA"/>
</dbReference>
<dbReference type="AlphaFoldDB" id="A0A1F7RPK5"/>
<organism evidence="3 4">
    <name type="scientific">Candidatus Schekmanbacteria bacterium RBG_16_38_10</name>
    <dbReference type="NCBI Taxonomy" id="1817879"/>
    <lineage>
        <taxon>Bacteria</taxon>
        <taxon>Candidatus Schekmaniibacteriota</taxon>
    </lineage>
</organism>
<dbReference type="SUPFAM" id="SSF48695">
    <property type="entry name" value="Multiheme cytochromes"/>
    <property type="match status" value="1"/>
</dbReference>